<dbReference type="WBParaSite" id="SVE_0677000.1">
    <property type="protein sequence ID" value="SVE_0677000.1"/>
    <property type="gene ID" value="SVE_0677000"/>
</dbReference>
<dbReference type="AlphaFoldDB" id="A0A0K0FD52"/>
<name>A0A0K0FD52_STRVS</name>
<dbReference type="STRING" id="75913.A0A0K0FD52"/>
<evidence type="ECO:0000313" key="2">
    <source>
        <dbReference type="Proteomes" id="UP000035680"/>
    </source>
</evidence>
<proteinExistence type="predicted"/>
<dbReference type="Proteomes" id="UP000035680">
    <property type="component" value="Unassembled WGS sequence"/>
</dbReference>
<evidence type="ECO:0000259" key="1">
    <source>
        <dbReference type="Pfam" id="PF00078"/>
    </source>
</evidence>
<protein>
    <submittedName>
        <fullName evidence="3">Reverse transcriptase domain-containing protein</fullName>
    </submittedName>
</protein>
<dbReference type="Pfam" id="PF00078">
    <property type="entry name" value="RVT_1"/>
    <property type="match status" value="1"/>
</dbReference>
<reference evidence="3" key="2">
    <citation type="submission" date="2015-08" db="UniProtKB">
        <authorList>
            <consortium name="WormBaseParasite"/>
        </authorList>
    </citation>
    <scope>IDENTIFICATION</scope>
</reference>
<organism evidence="2 3">
    <name type="scientific">Strongyloides venezuelensis</name>
    <name type="common">Threadworm</name>
    <dbReference type="NCBI Taxonomy" id="75913"/>
    <lineage>
        <taxon>Eukaryota</taxon>
        <taxon>Metazoa</taxon>
        <taxon>Ecdysozoa</taxon>
        <taxon>Nematoda</taxon>
        <taxon>Chromadorea</taxon>
        <taxon>Rhabditida</taxon>
        <taxon>Tylenchina</taxon>
        <taxon>Panagrolaimomorpha</taxon>
        <taxon>Strongyloidoidea</taxon>
        <taxon>Strongyloididae</taxon>
        <taxon>Strongyloides</taxon>
    </lineage>
</organism>
<sequence length="141" mass="16088">MDLSLYEIKMIQELYKDSRMLILCLKSSPIQIFSSKGVKQEDFLSPVLFIAALQEIINNMKNDLMLGSLNGILRIKNPDNDNFIQLFYLAYSNGIVILSTSQKTFEFLVSRLEKNSKKSGLLLNKLKTETLTNSDTVNPIY</sequence>
<feature type="domain" description="Reverse transcriptase" evidence="1">
    <location>
        <begin position="26"/>
        <end position="136"/>
    </location>
</feature>
<evidence type="ECO:0000313" key="3">
    <source>
        <dbReference type="WBParaSite" id="SVE_0677000.1"/>
    </source>
</evidence>
<keyword evidence="2" id="KW-1185">Reference proteome</keyword>
<dbReference type="InterPro" id="IPR000477">
    <property type="entry name" value="RT_dom"/>
</dbReference>
<reference evidence="2" key="1">
    <citation type="submission" date="2014-07" db="EMBL/GenBank/DDBJ databases">
        <authorList>
            <person name="Martin A.A"/>
            <person name="De Silva N."/>
        </authorList>
    </citation>
    <scope>NUCLEOTIDE SEQUENCE</scope>
</reference>
<accession>A0A0K0FD52</accession>